<evidence type="ECO:0000256" key="1">
    <source>
        <dbReference type="SAM" id="MobiDB-lite"/>
    </source>
</evidence>
<dbReference type="EMBL" id="DRGN01000131">
    <property type="protein sequence ID" value="HEU00527.1"/>
    <property type="molecule type" value="Genomic_DNA"/>
</dbReference>
<sequence>MTAIRQTRAAAGQPGAQQIPATSVNPAYWAVVQGRLAGAHPETPTAVNPHRIRDAGGRLIKTCRSRTSRALALCWDYGFAGMPRARPKPRDTVSRGTTLRPPRDDWRDHEIEVLRLARSGGQGHLSDRQLAVIVGKSHDAVRAKLARGRRLSERA</sequence>
<evidence type="ECO:0000313" key="2">
    <source>
        <dbReference type="EMBL" id="HEU00527.1"/>
    </source>
</evidence>
<comment type="caution">
    <text evidence="2">The sequence shown here is derived from an EMBL/GenBank/DDBJ whole genome shotgun (WGS) entry which is preliminary data.</text>
</comment>
<protein>
    <submittedName>
        <fullName evidence="2">Uncharacterized protein</fullName>
    </submittedName>
</protein>
<gene>
    <name evidence="2" type="ORF">ENH89_09250</name>
</gene>
<feature type="region of interest" description="Disordered" evidence="1">
    <location>
        <begin position="84"/>
        <end position="104"/>
    </location>
</feature>
<evidence type="ECO:0000313" key="3">
    <source>
        <dbReference type="Proteomes" id="UP000885680"/>
    </source>
</evidence>
<dbReference type="Proteomes" id="UP000885680">
    <property type="component" value="Unassembled WGS sequence"/>
</dbReference>
<name>A0A9C9TGR8_9HYPH</name>
<dbReference type="AlphaFoldDB" id="A0A9C9TGR8"/>
<accession>A0A9C9TGR8</accession>
<proteinExistence type="predicted"/>
<organism evidence="2 3">
    <name type="scientific">Aurantimonas coralicida</name>
    <dbReference type="NCBI Taxonomy" id="182270"/>
    <lineage>
        <taxon>Bacteria</taxon>
        <taxon>Pseudomonadati</taxon>
        <taxon>Pseudomonadota</taxon>
        <taxon>Alphaproteobacteria</taxon>
        <taxon>Hyphomicrobiales</taxon>
        <taxon>Aurantimonadaceae</taxon>
        <taxon>Aurantimonas</taxon>
    </lineage>
</organism>
<reference evidence="2" key="1">
    <citation type="journal article" date="2020" name="mSystems">
        <title>Genome- and Community-Level Interaction Insights into Carbon Utilization and Element Cycling Functions of Hydrothermarchaeota in Hydrothermal Sediment.</title>
        <authorList>
            <person name="Zhou Z."/>
            <person name="Liu Y."/>
            <person name="Xu W."/>
            <person name="Pan J."/>
            <person name="Luo Z.H."/>
            <person name="Li M."/>
        </authorList>
    </citation>
    <scope>NUCLEOTIDE SEQUENCE</scope>
    <source>
        <strain evidence="2">HyVt-347</strain>
    </source>
</reference>